<evidence type="ECO:0000313" key="2">
    <source>
        <dbReference type="Proteomes" id="UP000807769"/>
    </source>
</evidence>
<reference evidence="1" key="1">
    <citation type="journal article" date="2020" name="New Phytol.">
        <title>Comparative genomics reveals dynamic genome evolution in host specialist ectomycorrhizal fungi.</title>
        <authorList>
            <person name="Lofgren L.A."/>
            <person name="Nguyen N.H."/>
            <person name="Vilgalys R."/>
            <person name="Ruytinx J."/>
            <person name="Liao H.L."/>
            <person name="Branco S."/>
            <person name="Kuo A."/>
            <person name="LaButti K."/>
            <person name="Lipzen A."/>
            <person name="Andreopoulos W."/>
            <person name="Pangilinan J."/>
            <person name="Riley R."/>
            <person name="Hundley H."/>
            <person name="Na H."/>
            <person name="Barry K."/>
            <person name="Grigoriev I.V."/>
            <person name="Stajich J.E."/>
            <person name="Kennedy P.G."/>
        </authorList>
    </citation>
    <scope>NUCLEOTIDE SEQUENCE</scope>
    <source>
        <strain evidence="1">MN1</strain>
    </source>
</reference>
<organism evidence="1 2">
    <name type="scientific">Suillus subaureus</name>
    <dbReference type="NCBI Taxonomy" id="48587"/>
    <lineage>
        <taxon>Eukaryota</taxon>
        <taxon>Fungi</taxon>
        <taxon>Dikarya</taxon>
        <taxon>Basidiomycota</taxon>
        <taxon>Agaricomycotina</taxon>
        <taxon>Agaricomycetes</taxon>
        <taxon>Agaricomycetidae</taxon>
        <taxon>Boletales</taxon>
        <taxon>Suillineae</taxon>
        <taxon>Suillaceae</taxon>
        <taxon>Suillus</taxon>
    </lineage>
</organism>
<dbReference type="GeneID" id="64627681"/>
<name>A0A9P7DU90_9AGAM</name>
<dbReference type="AlphaFoldDB" id="A0A9P7DU90"/>
<keyword evidence="2" id="KW-1185">Reference proteome</keyword>
<dbReference type="Proteomes" id="UP000807769">
    <property type="component" value="Unassembled WGS sequence"/>
</dbReference>
<evidence type="ECO:0000313" key="1">
    <source>
        <dbReference type="EMBL" id="KAG1803070.1"/>
    </source>
</evidence>
<protein>
    <submittedName>
        <fullName evidence="1">Uncharacterized protein</fullName>
    </submittedName>
</protein>
<comment type="caution">
    <text evidence="1">The sequence shown here is derived from an EMBL/GenBank/DDBJ whole genome shotgun (WGS) entry which is preliminary data.</text>
</comment>
<dbReference type="EMBL" id="JABBWG010000072">
    <property type="protein sequence ID" value="KAG1803070.1"/>
    <property type="molecule type" value="Genomic_DNA"/>
</dbReference>
<gene>
    <name evidence="1" type="ORF">BJ212DRAFT_1304700</name>
</gene>
<proteinExistence type="predicted"/>
<sequence>MSGQCHTNDHIKDRMRVEDNRDLCNLHKVHPMHDKVGLDELMVQDLNVLWDATISYDTSANDGNKWTWRLLQYLHDVQKCANHSEVYDVGDIAAEDVEGGSNSVPKVDYGHGKCRCITNSMYDNFWSH</sequence>
<dbReference type="RefSeq" id="XP_041186409.1">
    <property type="nucleotide sequence ID" value="XM_041333664.1"/>
</dbReference>
<accession>A0A9P7DU90</accession>